<reference evidence="2" key="1">
    <citation type="journal article" date="2019" name="Int. J. Syst. Evol. Microbiol.">
        <title>The Global Catalogue of Microorganisms (GCM) 10K type strain sequencing project: providing services to taxonomists for standard genome sequencing and annotation.</title>
        <authorList>
            <consortium name="The Broad Institute Genomics Platform"/>
            <consortium name="The Broad Institute Genome Sequencing Center for Infectious Disease"/>
            <person name="Wu L."/>
            <person name="Ma J."/>
        </authorList>
    </citation>
    <scope>NUCLEOTIDE SEQUENCE [LARGE SCALE GENOMIC DNA]</scope>
    <source>
        <strain evidence="2">KACC 11904</strain>
    </source>
</reference>
<keyword evidence="2" id="KW-1185">Reference proteome</keyword>
<organism evidence="1 2">
    <name type="scientific">Paenibacillus aestuarii</name>
    <dbReference type="NCBI Taxonomy" id="516965"/>
    <lineage>
        <taxon>Bacteria</taxon>
        <taxon>Bacillati</taxon>
        <taxon>Bacillota</taxon>
        <taxon>Bacilli</taxon>
        <taxon>Bacillales</taxon>
        <taxon>Paenibacillaceae</taxon>
        <taxon>Paenibacillus</taxon>
    </lineage>
</organism>
<comment type="caution">
    <text evidence="1">The sequence shown here is derived from an EMBL/GenBank/DDBJ whole genome shotgun (WGS) entry which is preliminary data.</text>
</comment>
<dbReference type="EMBL" id="JBHSMJ010000020">
    <property type="protein sequence ID" value="MFC5449696.1"/>
    <property type="molecule type" value="Genomic_DNA"/>
</dbReference>
<protein>
    <submittedName>
        <fullName evidence="1">Uncharacterized protein</fullName>
    </submittedName>
</protein>
<dbReference type="Proteomes" id="UP001596044">
    <property type="component" value="Unassembled WGS sequence"/>
</dbReference>
<accession>A0ABW0KA12</accession>
<proteinExistence type="predicted"/>
<evidence type="ECO:0000313" key="1">
    <source>
        <dbReference type="EMBL" id="MFC5449696.1"/>
    </source>
</evidence>
<evidence type="ECO:0000313" key="2">
    <source>
        <dbReference type="Proteomes" id="UP001596044"/>
    </source>
</evidence>
<gene>
    <name evidence="1" type="ORF">ACFPOG_15605</name>
</gene>
<sequence length="49" mass="5835">MNRIKNRVHHIDRADNPNILTAAKKTRKRLIRSTARAQDSRFFKLAYLK</sequence>
<dbReference type="RefSeq" id="WP_377525171.1">
    <property type="nucleotide sequence ID" value="NZ_JBHSMJ010000020.1"/>
</dbReference>
<name>A0ABW0KA12_9BACL</name>